<dbReference type="Proteomes" id="UP000309997">
    <property type="component" value="Unassembled WGS sequence"/>
</dbReference>
<accession>A0ACC4CVL1</accession>
<keyword evidence="2" id="KW-1185">Reference proteome</keyword>
<organism evidence="1 2">
    <name type="scientific">Populus alba</name>
    <name type="common">White poplar</name>
    <dbReference type="NCBI Taxonomy" id="43335"/>
    <lineage>
        <taxon>Eukaryota</taxon>
        <taxon>Viridiplantae</taxon>
        <taxon>Streptophyta</taxon>
        <taxon>Embryophyta</taxon>
        <taxon>Tracheophyta</taxon>
        <taxon>Spermatophyta</taxon>
        <taxon>Magnoliopsida</taxon>
        <taxon>eudicotyledons</taxon>
        <taxon>Gunneridae</taxon>
        <taxon>Pentapetalae</taxon>
        <taxon>rosids</taxon>
        <taxon>fabids</taxon>
        <taxon>Malpighiales</taxon>
        <taxon>Salicaceae</taxon>
        <taxon>Saliceae</taxon>
        <taxon>Populus</taxon>
    </lineage>
</organism>
<evidence type="ECO:0000313" key="1">
    <source>
        <dbReference type="EMBL" id="KAL3609292.1"/>
    </source>
</evidence>
<protein>
    <submittedName>
        <fullName evidence="1">Uncharacterized protein</fullName>
    </submittedName>
</protein>
<proteinExistence type="predicted"/>
<gene>
    <name evidence="1" type="ORF">D5086_000312</name>
</gene>
<dbReference type="EMBL" id="RCHU02000001">
    <property type="protein sequence ID" value="KAL3609292.1"/>
    <property type="molecule type" value="Genomic_DNA"/>
</dbReference>
<comment type="caution">
    <text evidence="1">The sequence shown here is derived from an EMBL/GenBank/DDBJ whole genome shotgun (WGS) entry which is preliminary data.</text>
</comment>
<reference evidence="1 2" key="1">
    <citation type="journal article" date="2024" name="Plant Biotechnol. J.">
        <title>Genome and CRISPR/Cas9 system of a widespread forest tree (Populus alba) in the world.</title>
        <authorList>
            <person name="Liu Y.J."/>
            <person name="Jiang P.F."/>
            <person name="Han X.M."/>
            <person name="Li X.Y."/>
            <person name="Wang H.M."/>
            <person name="Wang Y.J."/>
            <person name="Wang X.X."/>
            <person name="Zeng Q.Y."/>
        </authorList>
    </citation>
    <scope>NUCLEOTIDE SEQUENCE [LARGE SCALE GENOMIC DNA]</scope>
    <source>
        <strain evidence="2">cv. PAL-ZL1</strain>
    </source>
</reference>
<evidence type="ECO:0000313" key="2">
    <source>
        <dbReference type="Proteomes" id="UP000309997"/>
    </source>
</evidence>
<name>A0ACC4CVL1_POPAL</name>
<sequence>MRDSQFREELGKNRQTAKADRDESRAFVGSKNKSKVVDVAEEMTGGEDAAEREEEALEEGRKSLISNMEIPDLQSRMEKI</sequence>